<dbReference type="PANTHER" id="PTHR34183:SF1">
    <property type="entry name" value="ENDOLYTIC PEPTIDOGLYCAN TRANSGLYCOSYLASE RLPA"/>
    <property type="match status" value="1"/>
</dbReference>
<evidence type="ECO:0000313" key="3">
    <source>
        <dbReference type="Proteomes" id="UP000015103"/>
    </source>
</evidence>
<dbReference type="EnsemblMetazoa" id="RPRC013008-RA">
    <property type="protein sequence ID" value="RPRC013008-PA"/>
    <property type="gene ID" value="RPRC013008"/>
</dbReference>
<dbReference type="PANTHER" id="PTHR34183">
    <property type="entry name" value="ENDOLYTIC PEPTIDOGLYCAN TRANSGLYCOSYLASE RLPA"/>
    <property type="match status" value="1"/>
</dbReference>
<organism evidence="2 3">
    <name type="scientific">Rhodnius prolixus</name>
    <name type="common">Triatomid bug</name>
    <dbReference type="NCBI Taxonomy" id="13249"/>
    <lineage>
        <taxon>Eukaryota</taxon>
        <taxon>Metazoa</taxon>
        <taxon>Ecdysozoa</taxon>
        <taxon>Arthropoda</taxon>
        <taxon>Hexapoda</taxon>
        <taxon>Insecta</taxon>
        <taxon>Pterygota</taxon>
        <taxon>Neoptera</taxon>
        <taxon>Paraneoptera</taxon>
        <taxon>Hemiptera</taxon>
        <taxon>Heteroptera</taxon>
        <taxon>Panheteroptera</taxon>
        <taxon>Cimicomorpha</taxon>
        <taxon>Reduviidae</taxon>
        <taxon>Triatominae</taxon>
        <taxon>Rhodnius</taxon>
    </lineage>
</organism>
<feature type="region of interest" description="Disordered" evidence="1">
    <location>
        <begin position="16"/>
        <end position="39"/>
    </location>
</feature>
<dbReference type="InterPro" id="IPR007730">
    <property type="entry name" value="SPOR-like_dom"/>
</dbReference>
<name>T1I9N7_RHOPR</name>
<dbReference type="STRING" id="13249.T1I9N7"/>
<dbReference type="PROSITE" id="PS51724">
    <property type="entry name" value="SPOR"/>
    <property type="match status" value="1"/>
</dbReference>
<dbReference type="Pfam" id="PF05036">
    <property type="entry name" value="SPOR"/>
    <property type="match status" value="1"/>
</dbReference>
<dbReference type="HOGENOM" id="CLU_1645828_0_0_1"/>
<dbReference type="EMBL" id="ACPB03029458">
    <property type="status" value="NOT_ANNOTATED_CDS"/>
    <property type="molecule type" value="Genomic_DNA"/>
</dbReference>
<dbReference type="InterPro" id="IPR036680">
    <property type="entry name" value="SPOR-like_sf"/>
</dbReference>
<dbReference type="AlphaFoldDB" id="T1I9N7"/>
<dbReference type="VEuPathDB" id="VectorBase:RPRC013008"/>
<reference evidence="2" key="1">
    <citation type="submission" date="2015-05" db="UniProtKB">
        <authorList>
            <consortium name="EnsemblMetazoa"/>
        </authorList>
    </citation>
    <scope>IDENTIFICATION</scope>
</reference>
<protein>
    <submittedName>
        <fullName evidence="2">SPOR domain-containing protein</fullName>
    </submittedName>
</protein>
<dbReference type="InParanoid" id="T1I9N7"/>
<evidence type="ECO:0000313" key="2">
    <source>
        <dbReference type="EnsemblMetazoa" id="RPRC013008-PA"/>
    </source>
</evidence>
<evidence type="ECO:0000256" key="1">
    <source>
        <dbReference type="SAM" id="MobiDB-lite"/>
    </source>
</evidence>
<keyword evidence="3" id="KW-1185">Reference proteome</keyword>
<dbReference type="eggNOG" id="ENOG502RTMH">
    <property type="taxonomic scope" value="Eukaryota"/>
</dbReference>
<dbReference type="Proteomes" id="UP000015103">
    <property type="component" value="Unassembled WGS sequence"/>
</dbReference>
<proteinExistence type="predicted"/>
<feature type="compositionally biased region" description="Polar residues" evidence="1">
    <location>
        <begin position="16"/>
        <end position="36"/>
    </location>
</feature>
<dbReference type="GO" id="GO:0042834">
    <property type="term" value="F:peptidoglycan binding"/>
    <property type="evidence" value="ECO:0007669"/>
    <property type="project" value="InterPro"/>
</dbReference>
<sequence>METSAPAAIASRPVSNNALSVQNNSDMPASSTSASPSGFLGAPTALRSGVLEDTRAATPVTRAPATTAAHLLAVTPAATPIGNSNGRYLVQVGALSDPLRAQTWLKSLSERFHVTGKVTPSNGLYRVQLGPFQNHQQATELQQRLATEAQQHAFVTAADAQ</sequence>
<accession>T1I9N7</accession>
<dbReference type="SUPFAM" id="SSF110997">
    <property type="entry name" value="Sporulation related repeat"/>
    <property type="match status" value="1"/>
</dbReference>
<dbReference type="Gene3D" id="3.30.70.1070">
    <property type="entry name" value="Sporulation related repeat"/>
    <property type="match status" value="1"/>
</dbReference>